<comment type="caution">
    <text evidence="6">The sequence shown here is derived from an EMBL/GenBank/DDBJ whole genome shotgun (WGS) entry which is preliminary data.</text>
</comment>
<dbReference type="PANTHER" id="PTHR30404">
    <property type="entry name" value="N-ACETYLMURAMOYL-L-ALANINE AMIDASE"/>
    <property type="match status" value="1"/>
</dbReference>
<dbReference type="InterPro" id="IPR050695">
    <property type="entry name" value="N-acetylmuramoyl_amidase_3"/>
</dbReference>
<evidence type="ECO:0000256" key="3">
    <source>
        <dbReference type="ARBA" id="ARBA00022801"/>
    </source>
</evidence>
<dbReference type="Proteomes" id="UP000523821">
    <property type="component" value="Unassembled WGS sequence"/>
</dbReference>
<dbReference type="GO" id="GO:0008745">
    <property type="term" value="F:N-acetylmuramoyl-L-alanine amidase activity"/>
    <property type="evidence" value="ECO:0007669"/>
    <property type="project" value="UniProtKB-EC"/>
</dbReference>
<evidence type="ECO:0000313" key="6">
    <source>
        <dbReference type="EMBL" id="MBB5754159.1"/>
    </source>
</evidence>
<proteinExistence type="predicted"/>
<dbReference type="Pfam" id="PF01520">
    <property type="entry name" value="Amidase_3"/>
    <property type="match status" value="1"/>
</dbReference>
<dbReference type="PROSITE" id="PS51257">
    <property type="entry name" value="PROKAR_LIPOPROTEIN"/>
    <property type="match status" value="1"/>
</dbReference>
<protein>
    <recommendedName>
        <fullName evidence="2">N-acetylmuramoyl-L-alanine amidase</fullName>
        <ecNumber evidence="2">3.5.1.28</ecNumber>
    </recommendedName>
</protein>
<feature type="domain" description="MurNAc-LAA" evidence="5">
    <location>
        <begin position="250"/>
        <end position="404"/>
    </location>
</feature>
<sequence length="417" mass="44962">MRDEIMTAARPTGASPGLLLFVLLFVLALGCAGRPAAAADPLTAAAAAISGDASRTHFSVDLSEQTSIAVFPLADPYRVVIDMPETRFALGTDAGKAGRGLISAYRYGLISPGRSRIVLDVSEPVSVDKAYVAPAEGDTPARLVVDLVPIERAAYLESVRRWRERIGEAATAPAAPSAPSVRPDDGRRRVVIDPGHGGIDSGAIGTAGTLEKDVVLGFAKLLKEKLEASGQYEVTMTRQDDTFLRLGERVEFARRHHADLFLSIHADSFRGTEIRGATVYTLSEKASDQMAASIAESENKSDVLAGLEIEPTQDDVADILIDLARRETKSFSVVFARNLVEELKPDVNLFKRPYQQAGFVVLKAPDVPSALVELGYLSNPEDEKLLLSEEWREKTASAIARSVDRYFTTRVATGIAP</sequence>
<evidence type="ECO:0000259" key="5">
    <source>
        <dbReference type="SMART" id="SM00646"/>
    </source>
</evidence>
<keyword evidence="7" id="KW-1185">Reference proteome</keyword>
<feature type="compositionally biased region" description="Low complexity" evidence="4">
    <location>
        <begin position="169"/>
        <end position="180"/>
    </location>
</feature>
<comment type="catalytic activity">
    <reaction evidence="1">
        <text>Hydrolyzes the link between N-acetylmuramoyl residues and L-amino acid residues in certain cell-wall glycopeptides.</text>
        <dbReference type="EC" id="3.5.1.28"/>
    </reaction>
</comment>
<evidence type="ECO:0000256" key="1">
    <source>
        <dbReference type="ARBA" id="ARBA00001561"/>
    </source>
</evidence>
<dbReference type="Gene3D" id="3.40.630.40">
    <property type="entry name" value="Zn-dependent exopeptidases"/>
    <property type="match status" value="1"/>
</dbReference>
<evidence type="ECO:0000256" key="2">
    <source>
        <dbReference type="ARBA" id="ARBA00011901"/>
    </source>
</evidence>
<evidence type="ECO:0000256" key="4">
    <source>
        <dbReference type="SAM" id="MobiDB-lite"/>
    </source>
</evidence>
<reference evidence="6 7" key="1">
    <citation type="submission" date="2020-08" db="EMBL/GenBank/DDBJ databases">
        <title>Genomic Encyclopedia of Type Strains, Phase IV (KMG-IV): sequencing the most valuable type-strain genomes for metagenomic binning, comparative biology and taxonomic classification.</title>
        <authorList>
            <person name="Goeker M."/>
        </authorList>
    </citation>
    <scope>NUCLEOTIDE SEQUENCE [LARGE SCALE GENOMIC DNA]</scope>
    <source>
        <strain evidence="6 7">DSM 16268</strain>
    </source>
</reference>
<dbReference type="SUPFAM" id="SSF53187">
    <property type="entry name" value="Zn-dependent exopeptidases"/>
    <property type="match status" value="1"/>
</dbReference>
<dbReference type="EMBL" id="JACHOO010000007">
    <property type="protein sequence ID" value="MBB5754159.1"/>
    <property type="molecule type" value="Genomic_DNA"/>
</dbReference>
<keyword evidence="3 6" id="KW-0378">Hydrolase</keyword>
<name>A0A7W9FNW4_9HYPH</name>
<dbReference type="EC" id="3.5.1.28" evidence="2"/>
<accession>A0A7W9FNW4</accession>
<feature type="region of interest" description="Disordered" evidence="4">
    <location>
        <begin position="169"/>
        <end position="189"/>
    </location>
</feature>
<organism evidence="6 7">
    <name type="scientific">Prosthecomicrobium pneumaticum</name>
    <dbReference type="NCBI Taxonomy" id="81895"/>
    <lineage>
        <taxon>Bacteria</taxon>
        <taxon>Pseudomonadati</taxon>
        <taxon>Pseudomonadota</taxon>
        <taxon>Alphaproteobacteria</taxon>
        <taxon>Hyphomicrobiales</taxon>
        <taxon>Kaistiaceae</taxon>
        <taxon>Prosthecomicrobium</taxon>
    </lineage>
</organism>
<dbReference type="GO" id="GO:0009253">
    <property type="term" value="P:peptidoglycan catabolic process"/>
    <property type="evidence" value="ECO:0007669"/>
    <property type="project" value="InterPro"/>
</dbReference>
<dbReference type="AlphaFoldDB" id="A0A7W9FNW4"/>
<evidence type="ECO:0000313" key="7">
    <source>
        <dbReference type="Proteomes" id="UP000523821"/>
    </source>
</evidence>
<dbReference type="InterPro" id="IPR002508">
    <property type="entry name" value="MurNAc-LAA_cat"/>
</dbReference>
<dbReference type="GO" id="GO:0030288">
    <property type="term" value="C:outer membrane-bounded periplasmic space"/>
    <property type="evidence" value="ECO:0007669"/>
    <property type="project" value="TreeGrafter"/>
</dbReference>
<gene>
    <name evidence="6" type="ORF">GGQ63_003240</name>
</gene>
<dbReference type="SMART" id="SM00646">
    <property type="entry name" value="Ami_3"/>
    <property type="match status" value="1"/>
</dbReference>
<dbReference type="RefSeq" id="WP_246429831.1">
    <property type="nucleotide sequence ID" value="NZ_JACHOO010000007.1"/>
</dbReference>
<dbReference type="PANTHER" id="PTHR30404:SF0">
    <property type="entry name" value="N-ACETYLMURAMOYL-L-ALANINE AMIDASE AMIC"/>
    <property type="match status" value="1"/>
</dbReference>
<dbReference type="CDD" id="cd02696">
    <property type="entry name" value="MurNAc-LAA"/>
    <property type="match status" value="1"/>
</dbReference>
<dbReference type="Gene3D" id="2.60.40.3500">
    <property type="match status" value="1"/>
</dbReference>